<dbReference type="Gene3D" id="3.40.50.300">
    <property type="entry name" value="P-loop containing nucleotide triphosphate hydrolases"/>
    <property type="match status" value="1"/>
</dbReference>
<dbReference type="InterPro" id="IPR012180">
    <property type="entry name" value="Bifunc_ATPase/PTrfase"/>
</dbReference>
<proteinExistence type="inferred from homology"/>
<comment type="similarity">
    <text evidence="2">Belongs to the TsaE family.</text>
</comment>
<dbReference type="EMBL" id="CP046908">
    <property type="protein sequence ID" value="QGZ35805.1"/>
    <property type="molecule type" value="Genomic_DNA"/>
</dbReference>
<keyword evidence="12" id="KW-0808">Transferase</keyword>
<evidence type="ECO:0000256" key="4">
    <source>
        <dbReference type="ARBA" id="ARBA00022490"/>
    </source>
</evidence>
<keyword evidence="5" id="KW-0819">tRNA processing</keyword>
<dbReference type="Pfam" id="PF02367">
    <property type="entry name" value="TsaE"/>
    <property type="match status" value="1"/>
</dbReference>
<evidence type="ECO:0000259" key="11">
    <source>
        <dbReference type="Pfam" id="PF01636"/>
    </source>
</evidence>
<dbReference type="InterPro" id="IPR002575">
    <property type="entry name" value="Aminoglycoside_PTrfase"/>
</dbReference>
<dbReference type="SUPFAM" id="SSF52540">
    <property type="entry name" value="P-loop containing nucleoside triphosphate hydrolases"/>
    <property type="match status" value="1"/>
</dbReference>
<dbReference type="InterPro" id="IPR027417">
    <property type="entry name" value="P-loop_NTPase"/>
</dbReference>
<dbReference type="InterPro" id="IPR003442">
    <property type="entry name" value="T6A_TsaE"/>
</dbReference>
<dbReference type="Pfam" id="PF01636">
    <property type="entry name" value="APH"/>
    <property type="match status" value="1"/>
</dbReference>
<dbReference type="Gene3D" id="3.30.200.20">
    <property type="entry name" value="Phosphorylase Kinase, domain 1"/>
    <property type="match status" value="1"/>
</dbReference>
<dbReference type="GO" id="GO:0002949">
    <property type="term" value="P:tRNA threonylcarbamoyladenosine modification"/>
    <property type="evidence" value="ECO:0007669"/>
    <property type="project" value="InterPro"/>
</dbReference>
<accession>A0A857CAA4</accession>
<dbReference type="GO" id="GO:0016740">
    <property type="term" value="F:transferase activity"/>
    <property type="evidence" value="ECO:0007669"/>
    <property type="project" value="UniProtKB-KW"/>
</dbReference>
<dbReference type="Gene3D" id="3.90.1200.10">
    <property type="match status" value="1"/>
</dbReference>
<dbReference type="InterPro" id="IPR011009">
    <property type="entry name" value="Kinase-like_dom_sf"/>
</dbReference>
<evidence type="ECO:0000313" key="12">
    <source>
        <dbReference type="EMBL" id="QGZ35805.1"/>
    </source>
</evidence>
<dbReference type="Proteomes" id="UP000435648">
    <property type="component" value="Chromosome"/>
</dbReference>
<keyword evidence="9" id="KW-0460">Magnesium</keyword>
<evidence type="ECO:0000256" key="7">
    <source>
        <dbReference type="ARBA" id="ARBA00022741"/>
    </source>
</evidence>
<dbReference type="GO" id="GO:0005737">
    <property type="term" value="C:cytoplasm"/>
    <property type="evidence" value="ECO:0007669"/>
    <property type="project" value="UniProtKB-SubCell"/>
</dbReference>
<evidence type="ECO:0000256" key="9">
    <source>
        <dbReference type="ARBA" id="ARBA00022842"/>
    </source>
</evidence>
<evidence type="ECO:0000256" key="5">
    <source>
        <dbReference type="ARBA" id="ARBA00022694"/>
    </source>
</evidence>
<comment type="subcellular location">
    <subcellularLocation>
        <location evidence="1">Cytoplasm</location>
    </subcellularLocation>
</comment>
<keyword evidence="7" id="KW-0547">Nucleotide-binding</keyword>
<dbReference type="SUPFAM" id="SSF56112">
    <property type="entry name" value="Protein kinase-like (PK-like)"/>
    <property type="match status" value="1"/>
</dbReference>
<feature type="domain" description="Aminoglycoside phosphotransferase" evidence="11">
    <location>
        <begin position="190"/>
        <end position="439"/>
    </location>
</feature>
<sequence>MSDTRPASPFRDDAEPFAGAISLACPDEAATVRLAEDIAVVLRPGDCLCLVGDLGAGKSTFARALLRALADDPALEVPSPTFTLVQSYPLEPLPVAHFDLYRLEDEEELDELGLDEILESGAALIEWPERGASRLPENRLVLRIAAGDTPQARKIALLPPDEAWRGRLERTLAIRRLIEETELAGALRRRFQGDASARRFETVRASGTDAVLIDSVPPPQHQPVLRDGLTYRQLVHLADGVDAVVAVTEALRARGICAPRTYGADIAGGLVLQEDLGRGKVLEAGRPVAERYLVAAGVLARLHGAPPQADLPLPASCGGGSYRLSLFDPRAMLVEAELFLHWYLPHMGVEVSDGLVETFAACWQPLFECAAQDRNWVLRDYHSPNLIWRQDESGDNRIALVDTQDAMIGPAAYDVASLAMDARVDVPQELERQLVEHYIARRHETSPGFDEAAFRRDYAIMGAQRATKILGIFTRLAVRDEKPGYLVHLPRVREYLARALRHPELAELAGWFDGRLGETG</sequence>
<dbReference type="PANTHER" id="PTHR33540:SF2">
    <property type="entry name" value="TRNA THREONYLCARBAMOYLADENOSINE BIOSYNTHESIS PROTEIN TSAE"/>
    <property type="match status" value="1"/>
</dbReference>
<dbReference type="AlphaFoldDB" id="A0A857CAA4"/>
<name>A0A857CAA4_9HYPH</name>
<dbReference type="PANTHER" id="PTHR33540">
    <property type="entry name" value="TRNA THREONYLCARBAMOYLADENOSINE BIOSYNTHESIS PROTEIN TSAE"/>
    <property type="match status" value="1"/>
</dbReference>
<keyword evidence="4" id="KW-0963">Cytoplasm</keyword>
<dbReference type="RefSeq" id="WP_158194665.1">
    <property type="nucleotide sequence ID" value="NZ_CP046908.1"/>
</dbReference>
<evidence type="ECO:0000256" key="3">
    <source>
        <dbReference type="ARBA" id="ARBA00019010"/>
    </source>
</evidence>
<evidence type="ECO:0000256" key="1">
    <source>
        <dbReference type="ARBA" id="ARBA00004496"/>
    </source>
</evidence>
<evidence type="ECO:0000256" key="10">
    <source>
        <dbReference type="ARBA" id="ARBA00032441"/>
    </source>
</evidence>
<evidence type="ECO:0000256" key="2">
    <source>
        <dbReference type="ARBA" id="ARBA00007599"/>
    </source>
</evidence>
<dbReference type="GO" id="GO:0005524">
    <property type="term" value="F:ATP binding"/>
    <property type="evidence" value="ECO:0007669"/>
    <property type="project" value="UniProtKB-KW"/>
</dbReference>
<keyword evidence="6" id="KW-0479">Metal-binding</keyword>
<evidence type="ECO:0000256" key="8">
    <source>
        <dbReference type="ARBA" id="ARBA00022840"/>
    </source>
</evidence>
<reference evidence="12 13" key="1">
    <citation type="submission" date="2019-12" db="EMBL/GenBank/DDBJ databases">
        <title>The genome of Stappia indica PHM037.</title>
        <authorList>
            <person name="Kacar D."/>
            <person name="Galan B."/>
            <person name="Canedo L."/>
            <person name="Rodriguez P."/>
            <person name="de la Calle F."/>
            <person name="Garcia J.L."/>
        </authorList>
    </citation>
    <scope>NUCLEOTIDE SEQUENCE [LARGE SCALE GENOMIC DNA]</scope>
    <source>
        <strain evidence="12 13">PHM037</strain>
    </source>
</reference>
<dbReference type="KEGG" id="siw:GH266_15690"/>
<organism evidence="12 13">
    <name type="scientific">Stappia indica</name>
    <dbReference type="NCBI Taxonomy" id="538381"/>
    <lineage>
        <taxon>Bacteria</taxon>
        <taxon>Pseudomonadati</taxon>
        <taxon>Pseudomonadota</taxon>
        <taxon>Alphaproteobacteria</taxon>
        <taxon>Hyphomicrobiales</taxon>
        <taxon>Stappiaceae</taxon>
        <taxon>Stappia</taxon>
    </lineage>
</organism>
<protein>
    <recommendedName>
        <fullName evidence="3">tRNA threonylcarbamoyladenosine biosynthesis protein TsaE</fullName>
    </recommendedName>
    <alternativeName>
        <fullName evidence="10">t(6)A37 threonylcarbamoyladenosine biosynthesis protein TsaE</fullName>
    </alternativeName>
</protein>
<dbReference type="NCBIfam" id="TIGR00150">
    <property type="entry name" value="T6A_YjeE"/>
    <property type="match status" value="1"/>
</dbReference>
<evidence type="ECO:0000256" key="6">
    <source>
        <dbReference type="ARBA" id="ARBA00022723"/>
    </source>
</evidence>
<evidence type="ECO:0000313" key="13">
    <source>
        <dbReference type="Proteomes" id="UP000435648"/>
    </source>
</evidence>
<dbReference type="GO" id="GO:0046872">
    <property type="term" value="F:metal ion binding"/>
    <property type="evidence" value="ECO:0007669"/>
    <property type="project" value="UniProtKB-KW"/>
</dbReference>
<gene>
    <name evidence="12" type="primary">tsaE</name>
    <name evidence="12" type="ORF">GH266_15690</name>
</gene>
<dbReference type="OrthoDB" id="9809275at2"/>
<keyword evidence="8" id="KW-0067">ATP-binding</keyword>
<dbReference type="PIRSF" id="PIRSF036599">
    <property type="entry name" value="AtpPhos"/>
    <property type="match status" value="1"/>
</dbReference>